<accession>A0A7R7IY68</accession>
<dbReference type="EMBL" id="AP023213">
    <property type="protein sequence ID" value="BCO11275.1"/>
    <property type="molecule type" value="Genomic_DNA"/>
</dbReference>
<keyword evidence="2" id="KW-1185">Reference proteome</keyword>
<evidence type="ECO:0000313" key="2">
    <source>
        <dbReference type="Proteomes" id="UP000515472"/>
    </source>
</evidence>
<reference evidence="1 2" key="1">
    <citation type="submission" date="2020-06" db="EMBL/GenBank/DDBJ databases">
        <title>Interaction of electrochemicaly active bacteria, Geobacter bremensis R4 on different carbon anode.</title>
        <authorList>
            <person name="Meng L."/>
            <person name="Yoshida N."/>
        </authorList>
    </citation>
    <scope>NUCLEOTIDE SEQUENCE [LARGE SCALE GENOMIC DNA]</scope>
    <source>
        <strain evidence="1 2">R4</strain>
    </source>
</reference>
<sequence>MGKRDRKLFSLLQSERFKPIQEVETGISEQAIKYQAI</sequence>
<proteinExistence type="predicted"/>
<evidence type="ECO:0000313" key="1">
    <source>
        <dbReference type="EMBL" id="BCO11275.1"/>
    </source>
</evidence>
<gene>
    <name evidence="1" type="ORF">GEOBRER4_n1299</name>
</gene>
<organism evidence="1 2">
    <name type="scientific">Citrifermentans bremense</name>
    <dbReference type="NCBI Taxonomy" id="60035"/>
    <lineage>
        <taxon>Bacteria</taxon>
        <taxon>Pseudomonadati</taxon>
        <taxon>Thermodesulfobacteriota</taxon>
        <taxon>Desulfuromonadia</taxon>
        <taxon>Geobacterales</taxon>
        <taxon>Geobacteraceae</taxon>
        <taxon>Citrifermentans</taxon>
    </lineage>
</organism>
<dbReference type="Proteomes" id="UP000515472">
    <property type="component" value="Chromosome"/>
</dbReference>
<name>A0A7R7IY68_9BACT</name>
<dbReference type="AlphaFoldDB" id="A0A7R7IY68"/>
<protein>
    <submittedName>
        <fullName evidence="1">Uncharacterized protein</fullName>
    </submittedName>
</protein>